<gene>
    <name evidence="2" type="ORF">Q5H93_01465</name>
</gene>
<comment type="caution">
    <text evidence="2">The sequence shown here is derived from an EMBL/GenBank/DDBJ whole genome shotgun (WGS) entry which is preliminary data.</text>
</comment>
<sequence>MLLYPNPARGSATLLPVVAGATRATVTLRDVLGRVVLSQTAAGAALTLPLAGLAPGVYAVRAQLGSTSISKRLVVE</sequence>
<accession>A0ABT9B531</accession>
<evidence type="ECO:0000259" key="1">
    <source>
        <dbReference type="Pfam" id="PF18962"/>
    </source>
</evidence>
<organism evidence="2 3">
    <name type="scientific">Hymenobacter aranciens</name>
    <dbReference type="NCBI Taxonomy" id="3063996"/>
    <lineage>
        <taxon>Bacteria</taxon>
        <taxon>Pseudomonadati</taxon>
        <taxon>Bacteroidota</taxon>
        <taxon>Cytophagia</taxon>
        <taxon>Cytophagales</taxon>
        <taxon>Hymenobacteraceae</taxon>
        <taxon>Hymenobacter</taxon>
    </lineage>
</organism>
<protein>
    <submittedName>
        <fullName evidence="2">T9SS type A sorting domain-containing protein</fullName>
    </submittedName>
</protein>
<evidence type="ECO:0000313" key="2">
    <source>
        <dbReference type="EMBL" id="MDO7873381.1"/>
    </source>
</evidence>
<proteinExistence type="predicted"/>
<dbReference type="EMBL" id="JAUQSY010000001">
    <property type="protein sequence ID" value="MDO7873381.1"/>
    <property type="molecule type" value="Genomic_DNA"/>
</dbReference>
<name>A0ABT9B531_9BACT</name>
<reference evidence="2" key="1">
    <citation type="submission" date="2023-07" db="EMBL/GenBank/DDBJ databases">
        <authorList>
            <person name="Kim M.K."/>
        </authorList>
    </citation>
    <scope>NUCLEOTIDE SEQUENCE</scope>
    <source>
        <strain evidence="2">ASUV-10-1</strain>
    </source>
</reference>
<dbReference type="RefSeq" id="WP_305004696.1">
    <property type="nucleotide sequence ID" value="NZ_JAUQSY010000001.1"/>
</dbReference>
<dbReference type="InterPro" id="IPR026444">
    <property type="entry name" value="Secre_tail"/>
</dbReference>
<dbReference type="Proteomes" id="UP001176429">
    <property type="component" value="Unassembled WGS sequence"/>
</dbReference>
<dbReference type="Pfam" id="PF18962">
    <property type="entry name" value="Por_Secre_tail"/>
    <property type="match status" value="1"/>
</dbReference>
<feature type="domain" description="Secretion system C-terminal sorting" evidence="1">
    <location>
        <begin position="3"/>
        <end position="75"/>
    </location>
</feature>
<evidence type="ECO:0000313" key="3">
    <source>
        <dbReference type="Proteomes" id="UP001176429"/>
    </source>
</evidence>
<keyword evidence="3" id="KW-1185">Reference proteome</keyword>
<dbReference type="NCBIfam" id="TIGR04183">
    <property type="entry name" value="Por_Secre_tail"/>
    <property type="match status" value="1"/>
</dbReference>